<dbReference type="EMBL" id="SBJO01000655">
    <property type="protein sequence ID" value="KAF9758253.1"/>
    <property type="molecule type" value="Genomic_DNA"/>
</dbReference>
<proteinExistence type="predicted"/>
<evidence type="ECO:0000313" key="3">
    <source>
        <dbReference type="Proteomes" id="UP000740883"/>
    </source>
</evidence>
<sequence>MDSRYTLDEDLLYYSLQKQVVECCDLSKTIKKEKTALLKVLDRMRLACTEKTYYSCPPLKFLVTLKSRTEKMLENRKKINQNEIRFVFIDILTDFIDDVKTMVIKNKNLSVIERREINNQYYNLAFESVSTIRCITDSQIELSNIFQKYKELDDTFRDMTYKGLGNNYNHKTFDFEYNKEATKTDMYEFETTCNTLIGENIYNHDISSPPPNDLEIHTDDSMFIIPCLISPLFVMIFLFVLYLFFYKKKSNK</sequence>
<keyword evidence="1" id="KW-0472">Membrane</keyword>
<organism evidence="2 3">
    <name type="scientific">Nosema granulosis</name>
    <dbReference type="NCBI Taxonomy" id="83296"/>
    <lineage>
        <taxon>Eukaryota</taxon>
        <taxon>Fungi</taxon>
        <taxon>Fungi incertae sedis</taxon>
        <taxon>Microsporidia</taxon>
        <taxon>Nosematidae</taxon>
        <taxon>Nosema</taxon>
    </lineage>
</organism>
<keyword evidence="1" id="KW-0812">Transmembrane</keyword>
<comment type="caution">
    <text evidence="2">The sequence shown here is derived from an EMBL/GenBank/DDBJ whole genome shotgun (WGS) entry which is preliminary data.</text>
</comment>
<evidence type="ECO:0000313" key="2">
    <source>
        <dbReference type="EMBL" id="KAF9758253.1"/>
    </source>
</evidence>
<keyword evidence="1" id="KW-1133">Transmembrane helix</keyword>
<gene>
    <name evidence="2" type="ORF">NGRA_3196</name>
</gene>
<protein>
    <submittedName>
        <fullName evidence="2">Uncharacterized protein</fullName>
    </submittedName>
</protein>
<dbReference type="Proteomes" id="UP000740883">
    <property type="component" value="Unassembled WGS sequence"/>
</dbReference>
<evidence type="ECO:0000256" key="1">
    <source>
        <dbReference type="SAM" id="Phobius"/>
    </source>
</evidence>
<reference evidence="2 3" key="1">
    <citation type="journal article" date="2020" name="Genome Biol. Evol.">
        <title>Comparative genomics of strictly vertically transmitted, feminizing microsporidia endosymbionts of amphipod crustaceans.</title>
        <authorList>
            <person name="Cormier A."/>
            <person name="Chebbi M.A."/>
            <person name="Giraud I."/>
            <person name="Wattier R."/>
            <person name="Teixeira M."/>
            <person name="Gilbert C."/>
            <person name="Rigaud T."/>
            <person name="Cordaux R."/>
        </authorList>
    </citation>
    <scope>NUCLEOTIDE SEQUENCE [LARGE SCALE GENOMIC DNA]</scope>
    <source>
        <strain evidence="2 3">Ou3-Ou53</strain>
    </source>
</reference>
<dbReference type="AlphaFoldDB" id="A0A9P6GYF4"/>
<feature type="transmembrane region" description="Helical" evidence="1">
    <location>
        <begin position="223"/>
        <end position="245"/>
    </location>
</feature>
<keyword evidence="3" id="KW-1185">Reference proteome</keyword>
<name>A0A9P6GYF4_9MICR</name>
<accession>A0A9P6GYF4</accession>